<dbReference type="PROSITE" id="PS50032">
    <property type="entry name" value="KA1"/>
    <property type="match status" value="1"/>
</dbReference>
<keyword evidence="11" id="KW-1185">Reference proteome</keyword>
<dbReference type="InParanoid" id="A0A067MQY9"/>
<feature type="domain" description="KA1" evidence="9">
    <location>
        <begin position="69"/>
        <end position="115"/>
    </location>
</feature>
<evidence type="ECO:0000313" key="10">
    <source>
        <dbReference type="EMBL" id="KDQ17125.1"/>
    </source>
</evidence>
<evidence type="ECO:0000256" key="2">
    <source>
        <dbReference type="ARBA" id="ARBA00022527"/>
    </source>
</evidence>
<dbReference type="HOGENOM" id="CLU_126676_0_0_1"/>
<sequence>MLRVHHGAVDQATITSGSPPEVFAHVTRVLLGMGIQVQTESAFKYRCIRHKRRKTGTGGASSPLYGDRTADQGDEVRFSVELTRIDRLEDTYSLDIRRLKGNLRSYKFLYDTLRE</sequence>
<comment type="catalytic activity">
    <reaction evidence="8">
        <text>L-seryl-[protein] + ATP = O-phospho-L-seryl-[protein] + ADP + H(+)</text>
        <dbReference type="Rhea" id="RHEA:17989"/>
        <dbReference type="Rhea" id="RHEA-COMP:9863"/>
        <dbReference type="Rhea" id="RHEA-COMP:11604"/>
        <dbReference type="ChEBI" id="CHEBI:15378"/>
        <dbReference type="ChEBI" id="CHEBI:29999"/>
        <dbReference type="ChEBI" id="CHEBI:30616"/>
        <dbReference type="ChEBI" id="CHEBI:83421"/>
        <dbReference type="ChEBI" id="CHEBI:456216"/>
        <dbReference type="EC" id="2.7.11.1"/>
    </reaction>
</comment>
<dbReference type="InterPro" id="IPR001772">
    <property type="entry name" value="KA1_dom"/>
</dbReference>
<dbReference type="EMBL" id="KL198025">
    <property type="protein sequence ID" value="KDQ17125.1"/>
    <property type="molecule type" value="Genomic_DNA"/>
</dbReference>
<dbReference type="STRING" id="930990.A0A067MQY9"/>
<evidence type="ECO:0000256" key="6">
    <source>
        <dbReference type="ARBA" id="ARBA00022840"/>
    </source>
</evidence>
<name>A0A067MQY9_BOTB1</name>
<dbReference type="GO" id="GO:0005524">
    <property type="term" value="F:ATP binding"/>
    <property type="evidence" value="ECO:0007669"/>
    <property type="project" value="UniProtKB-KW"/>
</dbReference>
<evidence type="ECO:0000256" key="3">
    <source>
        <dbReference type="ARBA" id="ARBA00022679"/>
    </source>
</evidence>
<dbReference type="EC" id="2.7.11.1" evidence="1"/>
<evidence type="ECO:0000256" key="8">
    <source>
        <dbReference type="ARBA" id="ARBA00048679"/>
    </source>
</evidence>
<proteinExistence type="predicted"/>
<keyword evidence="4" id="KW-0547">Nucleotide-binding</keyword>
<protein>
    <recommendedName>
        <fullName evidence="1">non-specific serine/threonine protein kinase</fullName>
        <ecNumber evidence="1">2.7.11.1</ecNumber>
    </recommendedName>
</protein>
<evidence type="ECO:0000256" key="4">
    <source>
        <dbReference type="ARBA" id="ARBA00022741"/>
    </source>
</evidence>
<keyword evidence="6" id="KW-0067">ATP-binding</keyword>
<dbReference type="Gene3D" id="3.30.310.80">
    <property type="entry name" value="Kinase associated domain 1, KA1"/>
    <property type="match status" value="1"/>
</dbReference>
<evidence type="ECO:0000313" key="11">
    <source>
        <dbReference type="Proteomes" id="UP000027195"/>
    </source>
</evidence>
<evidence type="ECO:0000259" key="9">
    <source>
        <dbReference type="PROSITE" id="PS50032"/>
    </source>
</evidence>
<keyword evidence="5" id="KW-0418">Kinase</keyword>
<dbReference type="AlphaFoldDB" id="A0A067MQY9"/>
<evidence type="ECO:0000256" key="7">
    <source>
        <dbReference type="ARBA" id="ARBA00047899"/>
    </source>
</evidence>
<dbReference type="SUPFAM" id="SSF103243">
    <property type="entry name" value="KA1-like"/>
    <property type="match status" value="1"/>
</dbReference>
<evidence type="ECO:0000256" key="5">
    <source>
        <dbReference type="ARBA" id="ARBA00022777"/>
    </source>
</evidence>
<gene>
    <name evidence="10" type="ORF">BOTBODRAFT_106320</name>
</gene>
<comment type="catalytic activity">
    <reaction evidence="7">
        <text>L-threonyl-[protein] + ATP = O-phospho-L-threonyl-[protein] + ADP + H(+)</text>
        <dbReference type="Rhea" id="RHEA:46608"/>
        <dbReference type="Rhea" id="RHEA-COMP:11060"/>
        <dbReference type="Rhea" id="RHEA-COMP:11605"/>
        <dbReference type="ChEBI" id="CHEBI:15378"/>
        <dbReference type="ChEBI" id="CHEBI:30013"/>
        <dbReference type="ChEBI" id="CHEBI:30616"/>
        <dbReference type="ChEBI" id="CHEBI:61977"/>
        <dbReference type="ChEBI" id="CHEBI:456216"/>
        <dbReference type="EC" id="2.7.11.1"/>
    </reaction>
</comment>
<organism evidence="10 11">
    <name type="scientific">Botryobasidium botryosum (strain FD-172 SS1)</name>
    <dbReference type="NCBI Taxonomy" id="930990"/>
    <lineage>
        <taxon>Eukaryota</taxon>
        <taxon>Fungi</taxon>
        <taxon>Dikarya</taxon>
        <taxon>Basidiomycota</taxon>
        <taxon>Agaricomycotina</taxon>
        <taxon>Agaricomycetes</taxon>
        <taxon>Cantharellales</taxon>
        <taxon>Botryobasidiaceae</taxon>
        <taxon>Botryobasidium</taxon>
    </lineage>
</organism>
<evidence type="ECO:0000256" key="1">
    <source>
        <dbReference type="ARBA" id="ARBA00012513"/>
    </source>
</evidence>
<dbReference type="Pfam" id="PF02149">
    <property type="entry name" value="KA1"/>
    <property type="match status" value="1"/>
</dbReference>
<keyword evidence="3" id="KW-0808">Transferase</keyword>
<dbReference type="InterPro" id="IPR028375">
    <property type="entry name" value="KA1/Ssp2_C"/>
</dbReference>
<dbReference type="GO" id="GO:0004674">
    <property type="term" value="F:protein serine/threonine kinase activity"/>
    <property type="evidence" value="ECO:0007669"/>
    <property type="project" value="UniProtKB-KW"/>
</dbReference>
<accession>A0A067MQY9</accession>
<dbReference type="Proteomes" id="UP000027195">
    <property type="component" value="Unassembled WGS sequence"/>
</dbReference>
<keyword evidence="2" id="KW-0723">Serine/threonine-protein kinase</keyword>
<reference evidence="11" key="1">
    <citation type="journal article" date="2014" name="Proc. Natl. Acad. Sci. U.S.A.">
        <title>Extensive sampling of basidiomycete genomes demonstrates inadequacy of the white-rot/brown-rot paradigm for wood decay fungi.</title>
        <authorList>
            <person name="Riley R."/>
            <person name="Salamov A.A."/>
            <person name="Brown D.W."/>
            <person name="Nagy L.G."/>
            <person name="Floudas D."/>
            <person name="Held B.W."/>
            <person name="Levasseur A."/>
            <person name="Lombard V."/>
            <person name="Morin E."/>
            <person name="Otillar R."/>
            <person name="Lindquist E.A."/>
            <person name="Sun H."/>
            <person name="LaButti K.M."/>
            <person name="Schmutz J."/>
            <person name="Jabbour D."/>
            <person name="Luo H."/>
            <person name="Baker S.E."/>
            <person name="Pisabarro A.G."/>
            <person name="Walton J.D."/>
            <person name="Blanchette R.A."/>
            <person name="Henrissat B."/>
            <person name="Martin F."/>
            <person name="Cullen D."/>
            <person name="Hibbett D.S."/>
            <person name="Grigoriev I.V."/>
        </authorList>
    </citation>
    <scope>NUCLEOTIDE SEQUENCE [LARGE SCALE GENOMIC DNA]</scope>
    <source>
        <strain evidence="11">FD-172 SS1</strain>
    </source>
</reference>
<dbReference type="OrthoDB" id="193931at2759"/>